<evidence type="ECO:0000259" key="4">
    <source>
        <dbReference type="Pfam" id="PF14490"/>
    </source>
</evidence>
<dbReference type="GO" id="GO:0006310">
    <property type="term" value="P:DNA recombination"/>
    <property type="evidence" value="ECO:0007669"/>
    <property type="project" value="TreeGrafter"/>
</dbReference>
<evidence type="ECO:0000259" key="3">
    <source>
        <dbReference type="Pfam" id="PF13538"/>
    </source>
</evidence>
<dbReference type="InterPro" id="IPR050534">
    <property type="entry name" value="Coronavir_polyprotein_1ab"/>
</dbReference>
<dbReference type="SUPFAM" id="SSF52540">
    <property type="entry name" value="P-loop containing nucleoside triphosphate hydrolases"/>
    <property type="match status" value="1"/>
</dbReference>
<reference evidence="5 6" key="1">
    <citation type="submission" date="2016-10" db="EMBL/GenBank/DDBJ databases">
        <authorList>
            <person name="de Groot N.N."/>
        </authorList>
    </citation>
    <scope>NUCLEOTIDE SEQUENCE [LARGE SCALE GENOMIC DNA]</scope>
    <source>
        <strain evidence="5 6">DSM 6059</strain>
    </source>
</reference>
<dbReference type="CDD" id="cd18809">
    <property type="entry name" value="SF1_C_RecD"/>
    <property type="match status" value="1"/>
</dbReference>
<dbReference type="InterPro" id="IPR027785">
    <property type="entry name" value="UvrD-like_helicase_C"/>
</dbReference>
<dbReference type="GO" id="GO:0005524">
    <property type="term" value="F:ATP binding"/>
    <property type="evidence" value="ECO:0007669"/>
    <property type="project" value="UniProtKB-KW"/>
</dbReference>
<dbReference type="InterPro" id="IPR010994">
    <property type="entry name" value="RuvA_2-like"/>
</dbReference>
<sequence>MRISGVVKAIVYESKKMQVISFETKGENIKVVSWQPYLFVELHDYVSITGEMEFTEYGSQLVVSDADYTPPTHALISDFVCSTVGVGSATADRLLVHFNDNLINRIESHDVDALCAVPRVSRALATAICNKWTEQTGKVQLIQFMQEVLSQSTPKYRNDLRFAAKKAYQAYSDQTVKKLKEDPFRIWAFSDFKKASCFANAMGILDDDPRRLMCAVEEVLYSQLNDGNTVVKTDTLLNELSKLLKDGTLANNSLDIAIADVLNNGTRIAITNINDNPKFALATAAIMENYVAEQLRGRINNNPLPIIVSDSEIDKYLLPSKHNLSTEQKNAVQLILNNAVTLVSGGAGTGKTSVLYCVNEMIKMAGNNVLQVALSGKASQRLMQQTADDAFTIASLLNKVDINPDFLDAYTMPVVHIDEASMVDLQSMYRLLQIFEGRPLRLVFIGDWAQLPPVGAGLIFHKLMHCKQVCSIELTENFRSHSGINTVAQSIKNGVLFDANKNVEIIEYAHQDELLNLLEHQYYINTYNNNEAHIIAPLKSTVAKINTRIHKSFSQNRVIVKISQQFRIGDVVIYKKNNKHIGLVNGSTGVIIGQTDMTMVVNFGVEGIVYLNIDEILDNEKGQYFLQFAYALTCHSSQGSEFDTAIVVVEDFKMVERSWLYTAVTRAKKKVVILTPDNAILNVLNRGFAFEQIQVGFEL</sequence>
<proteinExistence type="predicted"/>
<dbReference type="Pfam" id="PF13604">
    <property type="entry name" value="AAA_30"/>
    <property type="match status" value="1"/>
</dbReference>
<name>A0A1I1PKI2_9GAMM</name>
<dbReference type="Pfam" id="PF13538">
    <property type="entry name" value="UvrD_C_2"/>
    <property type="match status" value="1"/>
</dbReference>
<evidence type="ECO:0000256" key="2">
    <source>
        <dbReference type="ARBA" id="ARBA00022840"/>
    </source>
</evidence>
<keyword evidence="6" id="KW-1185">Reference proteome</keyword>
<dbReference type="InterPro" id="IPR029493">
    <property type="entry name" value="RecD2-like_HHH"/>
</dbReference>
<dbReference type="PANTHER" id="PTHR43788:SF6">
    <property type="entry name" value="DNA HELICASE B"/>
    <property type="match status" value="1"/>
</dbReference>
<dbReference type="GO" id="GO:0017116">
    <property type="term" value="F:single-stranded DNA helicase activity"/>
    <property type="evidence" value="ECO:0007669"/>
    <property type="project" value="TreeGrafter"/>
</dbReference>
<dbReference type="Gene3D" id="2.30.30.940">
    <property type="match status" value="1"/>
</dbReference>
<dbReference type="Gene3D" id="1.10.10.2220">
    <property type="match status" value="1"/>
</dbReference>
<dbReference type="STRING" id="1123010.SAMN02745724_03494"/>
<dbReference type="SUPFAM" id="SSF47781">
    <property type="entry name" value="RuvA domain 2-like"/>
    <property type="match status" value="1"/>
</dbReference>
<dbReference type="EMBL" id="FOLO01000032">
    <property type="protein sequence ID" value="SFD10157.1"/>
    <property type="molecule type" value="Genomic_DNA"/>
</dbReference>
<dbReference type="RefSeq" id="WP_091987288.1">
    <property type="nucleotide sequence ID" value="NZ_FOLO01000032.1"/>
</dbReference>
<dbReference type="GO" id="GO:0009338">
    <property type="term" value="C:exodeoxyribonuclease V complex"/>
    <property type="evidence" value="ECO:0007669"/>
    <property type="project" value="TreeGrafter"/>
</dbReference>
<feature type="domain" description="UvrD-like helicase C-terminal" evidence="3">
    <location>
        <begin position="628"/>
        <end position="673"/>
    </location>
</feature>
<evidence type="ECO:0000313" key="6">
    <source>
        <dbReference type="Proteomes" id="UP000198862"/>
    </source>
</evidence>
<dbReference type="Gene3D" id="3.40.50.300">
    <property type="entry name" value="P-loop containing nucleotide triphosphate hydrolases"/>
    <property type="match status" value="2"/>
</dbReference>
<keyword evidence="1" id="KW-0547">Nucleotide-binding</keyword>
<evidence type="ECO:0000313" key="5">
    <source>
        <dbReference type="EMBL" id="SFD10157.1"/>
    </source>
</evidence>
<dbReference type="InterPro" id="IPR027417">
    <property type="entry name" value="P-loop_NTPase"/>
</dbReference>
<dbReference type="AlphaFoldDB" id="A0A1I1PKI2"/>
<dbReference type="PANTHER" id="PTHR43788">
    <property type="entry name" value="DNA2/NAM7 HELICASE FAMILY MEMBER"/>
    <property type="match status" value="1"/>
</dbReference>
<dbReference type="OrthoDB" id="9763659at2"/>
<keyword evidence="2" id="KW-0067">ATP-binding</keyword>
<organism evidence="5 6">
    <name type="scientific">Pseudoalteromonas denitrificans DSM 6059</name>
    <dbReference type="NCBI Taxonomy" id="1123010"/>
    <lineage>
        <taxon>Bacteria</taxon>
        <taxon>Pseudomonadati</taxon>
        <taxon>Pseudomonadota</taxon>
        <taxon>Gammaproteobacteria</taxon>
        <taxon>Alteromonadales</taxon>
        <taxon>Pseudoalteromonadaceae</taxon>
        <taxon>Pseudoalteromonas</taxon>
    </lineage>
</organism>
<protein>
    <submittedName>
        <fullName evidence="5">Helix-hairpin-helix containing domain-containing protein</fullName>
    </submittedName>
</protein>
<evidence type="ECO:0000256" key="1">
    <source>
        <dbReference type="ARBA" id="ARBA00022741"/>
    </source>
</evidence>
<dbReference type="Proteomes" id="UP000198862">
    <property type="component" value="Unassembled WGS sequence"/>
</dbReference>
<feature type="domain" description="ATP-dependent RecD2 DNA helicase-like helix-hairpin-helix" evidence="4">
    <location>
        <begin position="164"/>
        <end position="230"/>
    </location>
</feature>
<dbReference type="CDD" id="cd17933">
    <property type="entry name" value="DEXSc_RecD-like"/>
    <property type="match status" value="1"/>
</dbReference>
<gene>
    <name evidence="5" type="ORF">SAMN02745724_03494</name>
</gene>
<dbReference type="Pfam" id="PF14490">
    <property type="entry name" value="HHH_RecD2"/>
    <property type="match status" value="1"/>
</dbReference>
<accession>A0A1I1PKI2</accession>